<dbReference type="CDD" id="cd00037">
    <property type="entry name" value="CLECT"/>
    <property type="match status" value="1"/>
</dbReference>
<keyword evidence="11" id="KW-1133">Transmembrane helix</keyword>
<dbReference type="EMBL" id="JACVVK020000097">
    <property type="protein sequence ID" value="KAK7493029.1"/>
    <property type="molecule type" value="Genomic_DNA"/>
</dbReference>
<dbReference type="PROSITE" id="PS00022">
    <property type="entry name" value="EGF_1"/>
    <property type="match status" value="1"/>
</dbReference>
<evidence type="ECO:0008006" key="17">
    <source>
        <dbReference type="Google" id="ProtNLM"/>
    </source>
</evidence>
<feature type="signal peptide" evidence="12">
    <location>
        <begin position="1"/>
        <end position="17"/>
    </location>
</feature>
<keyword evidence="8" id="KW-0325">Glycoprotein</keyword>
<accession>A0ABD0L1R1</accession>
<feature type="transmembrane region" description="Helical" evidence="11">
    <location>
        <begin position="395"/>
        <end position="421"/>
    </location>
</feature>
<dbReference type="CDD" id="cd00054">
    <property type="entry name" value="EGF_CA"/>
    <property type="match status" value="1"/>
</dbReference>
<proteinExistence type="predicted"/>
<evidence type="ECO:0000256" key="8">
    <source>
        <dbReference type="ARBA" id="ARBA00023180"/>
    </source>
</evidence>
<keyword evidence="6" id="KW-0677">Repeat</keyword>
<dbReference type="Gene3D" id="3.10.100.10">
    <property type="entry name" value="Mannose-Binding Protein A, subunit A"/>
    <property type="match status" value="1"/>
</dbReference>
<dbReference type="Pfam" id="PF00059">
    <property type="entry name" value="Lectin_C"/>
    <property type="match status" value="1"/>
</dbReference>
<comment type="subcellular location">
    <subcellularLocation>
        <location evidence="1">Secreted</location>
    </subcellularLocation>
</comment>
<dbReference type="SMART" id="SM00181">
    <property type="entry name" value="EGF"/>
    <property type="match status" value="1"/>
</dbReference>
<evidence type="ECO:0000256" key="9">
    <source>
        <dbReference type="PROSITE-ProRule" id="PRU00076"/>
    </source>
</evidence>
<comment type="caution">
    <text evidence="15">The sequence shown here is derived from an EMBL/GenBank/DDBJ whole genome shotgun (WGS) entry which is preliminary data.</text>
</comment>
<evidence type="ECO:0000256" key="10">
    <source>
        <dbReference type="SAM" id="MobiDB-lite"/>
    </source>
</evidence>
<reference evidence="15 16" key="1">
    <citation type="journal article" date="2023" name="Sci. Data">
        <title>Genome assembly of the Korean intertidal mud-creeper Batillaria attramentaria.</title>
        <authorList>
            <person name="Patra A.K."/>
            <person name="Ho P.T."/>
            <person name="Jun S."/>
            <person name="Lee S.J."/>
            <person name="Kim Y."/>
            <person name="Won Y.J."/>
        </authorList>
    </citation>
    <scope>NUCLEOTIDE SEQUENCE [LARGE SCALE GENOMIC DNA]</scope>
    <source>
        <strain evidence="15">Wonlab-2016</strain>
    </source>
</reference>
<evidence type="ECO:0000256" key="12">
    <source>
        <dbReference type="SAM" id="SignalP"/>
    </source>
</evidence>
<feature type="domain" description="C-type lectin" evidence="14">
    <location>
        <begin position="37"/>
        <end position="157"/>
    </location>
</feature>
<evidence type="ECO:0000256" key="4">
    <source>
        <dbReference type="ARBA" id="ARBA00022729"/>
    </source>
</evidence>
<feature type="region of interest" description="Disordered" evidence="10">
    <location>
        <begin position="439"/>
        <end position="466"/>
    </location>
</feature>
<evidence type="ECO:0000256" key="11">
    <source>
        <dbReference type="SAM" id="Phobius"/>
    </source>
</evidence>
<evidence type="ECO:0000256" key="3">
    <source>
        <dbReference type="ARBA" id="ARBA00022536"/>
    </source>
</evidence>
<dbReference type="Pfam" id="PF00008">
    <property type="entry name" value="EGF"/>
    <property type="match status" value="1"/>
</dbReference>
<dbReference type="Proteomes" id="UP001519460">
    <property type="component" value="Unassembled WGS sequence"/>
</dbReference>
<keyword evidence="11" id="KW-0472">Membrane</keyword>
<feature type="domain" description="EGF-like" evidence="13">
    <location>
        <begin position="163"/>
        <end position="200"/>
    </location>
</feature>
<dbReference type="InterPro" id="IPR001304">
    <property type="entry name" value="C-type_lectin-like"/>
</dbReference>
<keyword evidence="11" id="KW-0812">Transmembrane</keyword>
<dbReference type="PANTHER" id="PTHR22799:SF1">
    <property type="entry name" value="C-TYPE LECTIN DOMAIN FAMILY 11 MEMBER A"/>
    <property type="match status" value="1"/>
</dbReference>
<dbReference type="AlphaFoldDB" id="A0ABD0L1R1"/>
<keyword evidence="4 12" id="KW-0732">Signal</keyword>
<evidence type="ECO:0000259" key="14">
    <source>
        <dbReference type="PROSITE" id="PS50041"/>
    </source>
</evidence>
<dbReference type="GO" id="GO:0030246">
    <property type="term" value="F:carbohydrate binding"/>
    <property type="evidence" value="ECO:0007669"/>
    <property type="project" value="UniProtKB-KW"/>
</dbReference>
<dbReference type="PANTHER" id="PTHR22799">
    <property type="entry name" value="TETRANECTIN-RELATED"/>
    <property type="match status" value="1"/>
</dbReference>
<comment type="caution">
    <text evidence="9">Lacks conserved residue(s) required for the propagation of feature annotation.</text>
</comment>
<evidence type="ECO:0000313" key="16">
    <source>
        <dbReference type="Proteomes" id="UP001519460"/>
    </source>
</evidence>
<dbReference type="FunFam" id="2.10.25.10:FF:000100">
    <property type="entry name" value="neurogenic locus notch homolog protein 3"/>
    <property type="match status" value="1"/>
</dbReference>
<dbReference type="PROSITE" id="PS01186">
    <property type="entry name" value="EGF_2"/>
    <property type="match status" value="1"/>
</dbReference>
<sequence length="509" mass="55970">MVIVPFILLACAYFGCAYITKYHRCSGKYAGWDGEDTFEKCYFFSTTNSSLEAAEAACKNRSAFLAEPLTKIYSNLLQRLCWRNHQNDPVFRIGLNDIDNEGQFWFPRAQQHANYTFWLPRRGSPNTDDKDCVALSKSLSYYWSVTACDTPKPYICEAVVDNEVDECVPSPCENGSTCDDAPDSPWRCTCRPGYTGERCEFLLPEGPSHNCPLYVTEGADLTCNCTTTEYGQPAATMCWTSPVLKTSPCTLLSVPAVRRTISGKRYECRQTWNREGFAPQVNTVGYTLLVAYGPTHADTYITGPRTTDPEPLGLKCFSTDTVPDPEVQWSGVSCEEGNNTGTCTFTPNGTDWEVNCTLRNPVSGQTSSAVFYSASRDGSVTDNDRGRVERNNVEVVAVTAGSLVLFLLIGAAAYVLCWDCCHELAVRYMRRKATRNTRNERVRTSEHVGAVQREPGTRNNEGVVSGSSGQANLVSAGYGSAVADTCVMPDDRIAIDTSVDDALAVETAV</sequence>
<organism evidence="15 16">
    <name type="scientific">Batillaria attramentaria</name>
    <dbReference type="NCBI Taxonomy" id="370345"/>
    <lineage>
        <taxon>Eukaryota</taxon>
        <taxon>Metazoa</taxon>
        <taxon>Spiralia</taxon>
        <taxon>Lophotrochozoa</taxon>
        <taxon>Mollusca</taxon>
        <taxon>Gastropoda</taxon>
        <taxon>Caenogastropoda</taxon>
        <taxon>Sorbeoconcha</taxon>
        <taxon>Cerithioidea</taxon>
        <taxon>Batillariidae</taxon>
        <taxon>Batillaria</taxon>
    </lineage>
</organism>
<dbReference type="InterPro" id="IPR016187">
    <property type="entry name" value="CTDL_fold"/>
</dbReference>
<name>A0ABD0L1R1_9CAEN</name>
<evidence type="ECO:0000313" key="15">
    <source>
        <dbReference type="EMBL" id="KAK7493029.1"/>
    </source>
</evidence>
<dbReference type="GO" id="GO:0005576">
    <property type="term" value="C:extracellular region"/>
    <property type="evidence" value="ECO:0007669"/>
    <property type="project" value="UniProtKB-SubCell"/>
</dbReference>
<dbReference type="InterPro" id="IPR051663">
    <property type="entry name" value="CLec_Tetranectin-domain"/>
</dbReference>
<dbReference type="SUPFAM" id="SSF57196">
    <property type="entry name" value="EGF/Laminin"/>
    <property type="match status" value="1"/>
</dbReference>
<evidence type="ECO:0000256" key="7">
    <source>
        <dbReference type="ARBA" id="ARBA00023157"/>
    </source>
</evidence>
<dbReference type="SMART" id="SM00034">
    <property type="entry name" value="CLECT"/>
    <property type="match status" value="1"/>
</dbReference>
<evidence type="ECO:0000256" key="1">
    <source>
        <dbReference type="ARBA" id="ARBA00004613"/>
    </source>
</evidence>
<dbReference type="InterPro" id="IPR001881">
    <property type="entry name" value="EGF-like_Ca-bd_dom"/>
</dbReference>
<gene>
    <name evidence="15" type="ORF">BaRGS_00015759</name>
</gene>
<evidence type="ECO:0000256" key="5">
    <source>
        <dbReference type="ARBA" id="ARBA00022734"/>
    </source>
</evidence>
<dbReference type="SUPFAM" id="SSF56436">
    <property type="entry name" value="C-type lectin-like"/>
    <property type="match status" value="1"/>
</dbReference>
<keyword evidence="16" id="KW-1185">Reference proteome</keyword>
<dbReference type="InterPro" id="IPR000742">
    <property type="entry name" value="EGF"/>
</dbReference>
<dbReference type="SMART" id="SM00179">
    <property type="entry name" value="EGF_CA"/>
    <property type="match status" value="1"/>
</dbReference>
<feature type="disulfide bond" evidence="9">
    <location>
        <begin position="190"/>
        <end position="199"/>
    </location>
</feature>
<feature type="chain" id="PRO_5044869138" description="C-type lectin" evidence="12">
    <location>
        <begin position="18"/>
        <end position="509"/>
    </location>
</feature>
<keyword evidence="3 9" id="KW-0245">EGF-like domain</keyword>
<keyword evidence="7 9" id="KW-1015">Disulfide bond</keyword>
<evidence type="ECO:0000256" key="6">
    <source>
        <dbReference type="ARBA" id="ARBA00022737"/>
    </source>
</evidence>
<protein>
    <recommendedName>
        <fullName evidence="17">C-type lectin</fullName>
    </recommendedName>
</protein>
<dbReference type="InterPro" id="IPR016186">
    <property type="entry name" value="C-type_lectin-like/link_sf"/>
</dbReference>
<feature type="compositionally biased region" description="Polar residues" evidence="10">
    <location>
        <begin position="457"/>
        <end position="466"/>
    </location>
</feature>
<dbReference type="Gene3D" id="2.10.25.10">
    <property type="entry name" value="Laminin"/>
    <property type="match status" value="1"/>
</dbReference>
<dbReference type="PRINTS" id="PR00010">
    <property type="entry name" value="EGFBLOOD"/>
</dbReference>
<evidence type="ECO:0000256" key="2">
    <source>
        <dbReference type="ARBA" id="ARBA00022525"/>
    </source>
</evidence>
<dbReference type="PROSITE" id="PS50041">
    <property type="entry name" value="C_TYPE_LECTIN_2"/>
    <property type="match status" value="1"/>
</dbReference>
<keyword evidence="5" id="KW-0430">Lectin</keyword>
<dbReference type="PROSITE" id="PS50026">
    <property type="entry name" value="EGF_3"/>
    <property type="match status" value="1"/>
</dbReference>
<keyword evidence="2" id="KW-0964">Secreted</keyword>
<evidence type="ECO:0000259" key="13">
    <source>
        <dbReference type="PROSITE" id="PS50026"/>
    </source>
</evidence>